<protein>
    <recommendedName>
        <fullName evidence="5">Zn(2)-C6 fungal-type domain-containing protein</fullName>
    </recommendedName>
</protein>
<accession>A0A5N7AVI9</accession>
<dbReference type="CDD" id="cd00067">
    <property type="entry name" value="GAL4"/>
    <property type="match status" value="1"/>
</dbReference>
<dbReference type="PROSITE" id="PS50048">
    <property type="entry name" value="ZN2_CY6_FUNGAL_2"/>
    <property type="match status" value="1"/>
</dbReference>
<organism evidence="6 7">
    <name type="scientific">Aspergillus bertholletiae</name>
    <dbReference type="NCBI Taxonomy" id="1226010"/>
    <lineage>
        <taxon>Eukaryota</taxon>
        <taxon>Fungi</taxon>
        <taxon>Dikarya</taxon>
        <taxon>Ascomycota</taxon>
        <taxon>Pezizomycotina</taxon>
        <taxon>Eurotiomycetes</taxon>
        <taxon>Eurotiomycetidae</taxon>
        <taxon>Eurotiales</taxon>
        <taxon>Aspergillaceae</taxon>
        <taxon>Aspergillus</taxon>
        <taxon>Aspergillus subgen. Circumdati</taxon>
    </lineage>
</organism>
<evidence type="ECO:0000259" key="5">
    <source>
        <dbReference type="PROSITE" id="PS50048"/>
    </source>
</evidence>
<dbReference type="InterPro" id="IPR001138">
    <property type="entry name" value="Zn2Cys6_DnaBD"/>
</dbReference>
<evidence type="ECO:0000256" key="3">
    <source>
        <dbReference type="ARBA" id="ARBA00023163"/>
    </source>
</evidence>
<evidence type="ECO:0000313" key="7">
    <source>
        <dbReference type="Proteomes" id="UP000326198"/>
    </source>
</evidence>
<keyword evidence="2" id="KW-0238">DNA-binding</keyword>
<dbReference type="GO" id="GO:0008270">
    <property type="term" value="F:zinc ion binding"/>
    <property type="evidence" value="ECO:0007669"/>
    <property type="project" value="InterPro"/>
</dbReference>
<dbReference type="SMART" id="SM00066">
    <property type="entry name" value="GAL4"/>
    <property type="match status" value="1"/>
</dbReference>
<dbReference type="Gene3D" id="4.10.240.10">
    <property type="entry name" value="Zn(2)-C6 fungal-type DNA-binding domain"/>
    <property type="match status" value="1"/>
</dbReference>
<dbReference type="GO" id="GO:0009893">
    <property type="term" value="P:positive regulation of metabolic process"/>
    <property type="evidence" value="ECO:0007669"/>
    <property type="project" value="UniProtKB-ARBA"/>
</dbReference>
<dbReference type="PANTHER" id="PTHR47657:SF3">
    <property type="entry name" value="ORSELLINIC ACID_F9775 BIOSYNTHESIS CLUSTER PROTEIN D-RELATED"/>
    <property type="match status" value="1"/>
</dbReference>
<dbReference type="AlphaFoldDB" id="A0A5N7AVI9"/>
<reference evidence="6 7" key="1">
    <citation type="submission" date="2019-04" db="EMBL/GenBank/DDBJ databases">
        <title>Friends and foes A comparative genomics studyof 23 Aspergillus species from section Flavi.</title>
        <authorList>
            <consortium name="DOE Joint Genome Institute"/>
            <person name="Kjaerbolling I."/>
            <person name="Vesth T."/>
            <person name="Frisvad J.C."/>
            <person name="Nybo J.L."/>
            <person name="Theobald S."/>
            <person name="Kildgaard S."/>
            <person name="Isbrandt T."/>
            <person name="Kuo A."/>
            <person name="Sato A."/>
            <person name="Lyhne E.K."/>
            <person name="Kogle M.E."/>
            <person name="Wiebenga A."/>
            <person name="Kun R.S."/>
            <person name="Lubbers R.J."/>
            <person name="Makela M.R."/>
            <person name="Barry K."/>
            <person name="Chovatia M."/>
            <person name="Clum A."/>
            <person name="Daum C."/>
            <person name="Haridas S."/>
            <person name="He G."/>
            <person name="LaButti K."/>
            <person name="Lipzen A."/>
            <person name="Mondo S."/>
            <person name="Riley R."/>
            <person name="Salamov A."/>
            <person name="Simmons B.A."/>
            <person name="Magnuson J.K."/>
            <person name="Henrissat B."/>
            <person name="Mortensen U.H."/>
            <person name="Larsen T.O."/>
            <person name="Devries R.P."/>
            <person name="Grigoriev I.V."/>
            <person name="Machida M."/>
            <person name="Baker S.E."/>
            <person name="Andersen M.R."/>
        </authorList>
    </citation>
    <scope>NUCLEOTIDE SEQUENCE [LARGE SCALE GENOMIC DNA]</scope>
    <source>
        <strain evidence="6 7">IBT 29228</strain>
    </source>
</reference>
<dbReference type="InterPro" id="IPR036864">
    <property type="entry name" value="Zn2-C6_fun-type_DNA-bd_sf"/>
</dbReference>
<proteinExistence type="predicted"/>
<evidence type="ECO:0000256" key="1">
    <source>
        <dbReference type="ARBA" id="ARBA00023015"/>
    </source>
</evidence>
<dbReference type="OrthoDB" id="5226580at2759"/>
<gene>
    <name evidence="6" type="ORF">BDV26DRAFT_54858</name>
</gene>
<keyword evidence="1" id="KW-0805">Transcription regulation</keyword>
<dbReference type="Proteomes" id="UP000326198">
    <property type="component" value="Unassembled WGS sequence"/>
</dbReference>
<dbReference type="PANTHER" id="PTHR47657">
    <property type="entry name" value="STEROL REGULATORY ELEMENT-BINDING PROTEIN ECM22"/>
    <property type="match status" value="1"/>
</dbReference>
<dbReference type="EMBL" id="ML736301">
    <property type="protein sequence ID" value="KAE8373852.1"/>
    <property type="molecule type" value="Genomic_DNA"/>
</dbReference>
<feature type="domain" description="Zn(2)-C6 fungal-type" evidence="5">
    <location>
        <begin position="19"/>
        <end position="49"/>
    </location>
</feature>
<keyword evidence="4" id="KW-0539">Nucleus</keyword>
<dbReference type="Pfam" id="PF00172">
    <property type="entry name" value="Zn_clus"/>
    <property type="match status" value="1"/>
</dbReference>
<dbReference type="InterPro" id="IPR052400">
    <property type="entry name" value="Zn2-C6_fungal_TF"/>
</dbReference>
<evidence type="ECO:0000256" key="2">
    <source>
        <dbReference type="ARBA" id="ARBA00023125"/>
    </source>
</evidence>
<name>A0A5N7AVI9_9EURO</name>
<dbReference type="SUPFAM" id="SSF57701">
    <property type="entry name" value="Zn2/Cys6 DNA-binding domain"/>
    <property type="match status" value="1"/>
</dbReference>
<sequence>MERRRLRGSRRSHRKSRNGCANCKRRRIKCDETKPACGQCMNHAIRCDFTLPQHAQLSQTSTHSIETSGLADLVQAGHSNPPSGNGFLFISSSQTDFKPPKRRYQRRQPHANDTSNVVSARLEVPLTLNNSQSGLNVIDLEIFHHYLSQTSIELMDPDDDGHTLQVAIPQLGFRFHYILHLLLALSSYHMARRQSMGAPHERILAGDRHYNVALTQVSSSIAGLDQSTCHAIYGSSVLICLCSLAKGPRAGEYLAFSGSGHVEWLTLLRGIRSITEVSRDVFSIDPVSHSNISAHEILPEAEEQIPQETLCCEWAGHLEQCKGLVEAEYPVTCGPYHAIYLHVLSCLTNAFGHVYGRTNVGRGERCAKVFQWLYQLPEEFMIDLQQRKWLALLLLSYFLVLLQELDSYWFIQGWPAHVMGEIHRSFSEEQRVWMQWQADRVRWRPSIA</sequence>
<keyword evidence="7" id="KW-1185">Reference proteome</keyword>
<evidence type="ECO:0000313" key="6">
    <source>
        <dbReference type="EMBL" id="KAE8373852.1"/>
    </source>
</evidence>
<dbReference type="PROSITE" id="PS00463">
    <property type="entry name" value="ZN2_CY6_FUNGAL_1"/>
    <property type="match status" value="1"/>
</dbReference>
<dbReference type="GO" id="GO:0000981">
    <property type="term" value="F:DNA-binding transcription factor activity, RNA polymerase II-specific"/>
    <property type="evidence" value="ECO:0007669"/>
    <property type="project" value="InterPro"/>
</dbReference>
<evidence type="ECO:0000256" key="4">
    <source>
        <dbReference type="ARBA" id="ARBA00023242"/>
    </source>
</evidence>
<keyword evidence="3" id="KW-0804">Transcription</keyword>
<dbReference type="PRINTS" id="PR00755">
    <property type="entry name" value="AFLATOXINBRP"/>
</dbReference>
<dbReference type="GO" id="GO:0003677">
    <property type="term" value="F:DNA binding"/>
    <property type="evidence" value="ECO:0007669"/>
    <property type="project" value="UniProtKB-KW"/>
</dbReference>